<dbReference type="EMBL" id="JACHMO010000001">
    <property type="protein sequence ID" value="MBB5802299.1"/>
    <property type="molecule type" value="Genomic_DNA"/>
</dbReference>
<gene>
    <name evidence="1" type="ORF">F4560_002067</name>
</gene>
<evidence type="ECO:0000313" key="1">
    <source>
        <dbReference type="EMBL" id="MBB5802299.1"/>
    </source>
</evidence>
<evidence type="ECO:0000313" key="2">
    <source>
        <dbReference type="Proteomes" id="UP000552097"/>
    </source>
</evidence>
<sequence>MDVRESAAAVFESLFGVREKRKPPWSVSPTGGSLDRTFQQVTAGSPDCPDSVDECSSCPLPGSLCVSMMHTGPHRGQTI</sequence>
<protein>
    <submittedName>
        <fullName evidence="1">Uncharacterized protein</fullName>
    </submittedName>
</protein>
<organism evidence="1 2">
    <name type="scientific">Saccharothrix ecbatanensis</name>
    <dbReference type="NCBI Taxonomy" id="1105145"/>
    <lineage>
        <taxon>Bacteria</taxon>
        <taxon>Bacillati</taxon>
        <taxon>Actinomycetota</taxon>
        <taxon>Actinomycetes</taxon>
        <taxon>Pseudonocardiales</taxon>
        <taxon>Pseudonocardiaceae</taxon>
        <taxon>Saccharothrix</taxon>
    </lineage>
</organism>
<dbReference type="Proteomes" id="UP000552097">
    <property type="component" value="Unassembled WGS sequence"/>
</dbReference>
<name>A0A7W9HI63_9PSEU</name>
<reference evidence="1 2" key="1">
    <citation type="submission" date="2020-08" db="EMBL/GenBank/DDBJ databases">
        <title>Sequencing the genomes of 1000 actinobacteria strains.</title>
        <authorList>
            <person name="Klenk H.-P."/>
        </authorList>
    </citation>
    <scope>NUCLEOTIDE SEQUENCE [LARGE SCALE GENOMIC DNA]</scope>
    <source>
        <strain evidence="1 2">DSM 45486</strain>
    </source>
</reference>
<keyword evidence="2" id="KW-1185">Reference proteome</keyword>
<dbReference type="AlphaFoldDB" id="A0A7W9HI63"/>
<proteinExistence type="predicted"/>
<comment type="caution">
    <text evidence="1">The sequence shown here is derived from an EMBL/GenBank/DDBJ whole genome shotgun (WGS) entry which is preliminary data.</text>
</comment>
<accession>A0A7W9HI63</accession>